<evidence type="ECO:0000256" key="5">
    <source>
        <dbReference type="ARBA" id="ARBA00022490"/>
    </source>
</evidence>
<dbReference type="GO" id="GO:0006450">
    <property type="term" value="P:regulation of translational fidelity"/>
    <property type="evidence" value="ECO:0007669"/>
    <property type="project" value="TreeGrafter"/>
</dbReference>
<evidence type="ECO:0000256" key="9">
    <source>
        <dbReference type="ARBA" id="ARBA00022741"/>
    </source>
</evidence>
<keyword evidence="7 13" id="KW-0819">tRNA processing</keyword>
<feature type="binding site" evidence="14">
    <location>
        <position position="201"/>
    </location>
    <ligand>
        <name>ATP</name>
        <dbReference type="ChEBI" id="CHEBI:30616"/>
    </ligand>
</feature>
<protein>
    <recommendedName>
        <fullName evidence="4 13">Threonylcarbamoyl-AMP synthase</fullName>
        <shortName evidence="13">TC-AMP synthase</shortName>
        <ecNumber evidence="3 13">2.7.7.87</ecNumber>
    </recommendedName>
    <alternativeName>
        <fullName evidence="11 13">L-threonylcarbamoyladenylate synthase</fullName>
    </alternativeName>
</protein>
<evidence type="ECO:0000256" key="8">
    <source>
        <dbReference type="ARBA" id="ARBA00022695"/>
    </source>
</evidence>
<dbReference type="EMBL" id="CP049742">
    <property type="protein sequence ID" value="QPC47719.1"/>
    <property type="molecule type" value="Genomic_DNA"/>
</dbReference>
<comment type="similarity">
    <text evidence="2 13">Belongs to the SUA5 family.</text>
</comment>
<feature type="binding site" evidence="14">
    <location>
        <position position="149"/>
    </location>
    <ligand>
        <name>ATP</name>
        <dbReference type="ChEBI" id="CHEBI:30616"/>
    </ligand>
</feature>
<feature type="binding site" evidence="14">
    <location>
        <position position="123"/>
    </location>
    <ligand>
        <name>ATP</name>
        <dbReference type="ChEBI" id="CHEBI:30616"/>
    </ligand>
</feature>
<feature type="binding site" evidence="14">
    <location>
        <position position="127"/>
    </location>
    <ligand>
        <name>L-threonine</name>
        <dbReference type="ChEBI" id="CHEBI:57926"/>
    </ligand>
</feature>
<dbReference type="Gene3D" id="3.90.870.10">
    <property type="entry name" value="DHBP synthase"/>
    <property type="match status" value="1"/>
</dbReference>
<dbReference type="GO" id="GO:0005737">
    <property type="term" value="C:cytoplasm"/>
    <property type="evidence" value="ECO:0007669"/>
    <property type="project" value="UniProtKB-SubCell"/>
</dbReference>
<name>A0A7S8HG82_9BACI</name>
<keyword evidence="8 13" id="KW-0548">Nucleotidyltransferase</keyword>
<evidence type="ECO:0000313" key="17">
    <source>
        <dbReference type="Proteomes" id="UP000593626"/>
    </source>
</evidence>
<dbReference type="Pfam" id="PF03481">
    <property type="entry name" value="Sua5_C"/>
    <property type="match status" value="1"/>
</dbReference>
<dbReference type="InterPro" id="IPR050156">
    <property type="entry name" value="TC-AMP_synthase_SUA5"/>
</dbReference>
<reference evidence="16 17" key="1">
    <citation type="submission" date="2019-07" db="EMBL/GenBank/DDBJ databases">
        <title>Genome sequence of 2 isolates from Red Sea Mangroves.</title>
        <authorList>
            <person name="Sefrji F."/>
            <person name="Michoud G."/>
            <person name="Merlino G."/>
            <person name="Daffonchio D."/>
        </authorList>
    </citation>
    <scope>NUCLEOTIDE SEQUENCE [LARGE SCALE GENOMIC DNA]</scope>
    <source>
        <strain evidence="16 17">R1DC41</strain>
    </source>
</reference>
<dbReference type="InterPro" id="IPR005145">
    <property type="entry name" value="Sua5_C"/>
</dbReference>
<evidence type="ECO:0000256" key="14">
    <source>
        <dbReference type="PIRSR" id="PIRSR004930-1"/>
    </source>
</evidence>
<evidence type="ECO:0000259" key="15">
    <source>
        <dbReference type="PROSITE" id="PS51163"/>
    </source>
</evidence>
<dbReference type="AlphaFoldDB" id="A0A7S8HG82"/>
<dbReference type="GO" id="GO:0005524">
    <property type="term" value="F:ATP binding"/>
    <property type="evidence" value="ECO:0007669"/>
    <property type="project" value="UniProtKB-UniRule"/>
</dbReference>
<gene>
    <name evidence="16" type="ORF">G8O30_12505</name>
</gene>
<dbReference type="PIRSF" id="PIRSF004930">
    <property type="entry name" value="Tln_factor_SUA5"/>
    <property type="match status" value="1"/>
</dbReference>
<dbReference type="InterPro" id="IPR017945">
    <property type="entry name" value="DHBP_synth_RibB-like_a/b_dom"/>
</dbReference>
<feature type="binding site" evidence="14">
    <location>
        <position position="239"/>
    </location>
    <ligand>
        <name>ATP</name>
        <dbReference type="ChEBI" id="CHEBI:30616"/>
    </ligand>
</feature>
<keyword evidence="6 13" id="KW-0808">Transferase</keyword>
<evidence type="ECO:0000256" key="3">
    <source>
        <dbReference type="ARBA" id="ARBA00012584"/>
    </source>
</evidence>
<feature type="binding site" evidence="14">
    <location>
        <position position="147"/>
    </location>
    <ligand>
        <name>L-threonine</name>
        <dbReference type="ChEBI" id="CHEBI:57926"/>
    </ligand>
</feature>
<feature type="binding site" evidence="14">
    <location>
        <position position="72"/>
    </location>
    <ligand>
        <name>L-threonine</name>
        <dbReference type="ChEBI" id="CHEBI:57926"/>
    </ligand>
</feature>
<dbReference type="Pfam" id="PF01300">
    <property type="entry name" value="Sua5_yciO_yrdC"/>
    <property type="match status" value="1"/>
</dbReference>
<dbReference type="RefSeq" id="WP_239672393.1">
    <property type="nucleotide sequence ID" value="NZ_CP049742.1"/>
</dbReference>
<feature type="binding site" evidence="14">
    <location>
        <position position="187"/>
    </location>
    <ligand>
        <name>L-threonine</name>
        <dbReference type="ChEBI" id="CHEBI:57926"/>
    </ligand>
</feature>
<evidence type="ECO:0000256" key="10">
    <source>
        <dbReference type="ARBA" id="ARBA00022840"/>
    </source>
</evidence>
<evidence type="ECO:0000313" key="16">
    <source>
        <dbReference type="EMBL" id="QPC47719.1"/>
    </source>
</evidence>
<dbReference type="GO" id="GO:0008033">
    <property type="term" value="P:tRNA processing"/>
    <property type="evidence" value="ECO:0007669"/>
    <property type="project" value="UniProtKB-KW"/>
</dbReference>
<dbReference type="GO" id="GO:0000049">
    <property type="term" value="F:tRNA binding"/>
    <property type="evidence" value="ECO:0007669"/>
    <property type="project" value="TreeGrafter"/>
</dbReference>
<evidence type="ECO:0000256" key="1">
    <source>
        <dbReference type="ARBA" id="ARBA00004496"/>
    </source>
</evidence>
<evidence type="ECO:0000256" key="11">
    <source>
        <dbReference type="ARBA" id="ARBA00029774"/>
    </source>
</evidence>
<feature type="binding site" evidence="14">
    <location>
        <position position="63"/>
    </location>
    <ligand>
        <name>ATP</name>
        <dbReference type="ChEBI" id="CHEBI:30616"/>
    </ligand>
</feature>
<organism evidence="16 17">
    <name type="scientific">Mangrovibacillus cuniculi</name>
    <dbReference type="NCBI Taxonomy" id="2593652"/>
    <lineage>
        <taxon>Bacteria</taxon>
        <taxon>Bacillati</taxon>
        <taxon>Bacillota</taxon>
        <taxon>Bacilli</taxon>
        <taxon>Bacillales</taxon>
        <taxon>Bacillaceae</taxon>
        <taxon>Mangrovibacillus</taxon>
    </lineage>
</organism>
<feature type="binding site" evidence="14">
    <location>
        <position position="157"/>
    </location>
    <ligand>
        <name>ATP</name>
        <dbReference type="ChEBI" id="CHEBI:30616"/>
    </ligand>
</feature>
<evidence type="ECO:0000256" key="12">
    <source>
        <dbReference type="ARBA" id="ARBA00048366"/>
    </source>
</evidence>
<feature type="binding site" evidence="14">
    <location>
        <position position="67"/>
    </location>
    <ligand>
        <name>ATP</name>
        <dbReference type="ChEBI" id="CHEBI:30616"/>
    </ligand>
</feature>
<dbReference type="InterPro" id="IPR006070">
    <property type="entry name" value="Sua5-like_dom"/>
</dbReference>
<dbReference type="InterPro" id="IPR010923">
    <property type="entry name" value="T(6)A37_SUA5"/>
</dbReference>
<evidence type="ECO:0000256" key="13">
    <source>
        <dbReference type="PIRNR" id="PIRNR004930"/>
    </source>
</evidence>
<dbReference type="PROSITE" id="PS51163">
    <property type="entry name" value="YRDC"/>
    <property type="match status" value="1"/>
</dbReference>
<proteinExistence type="inferred from homology"/>
<keyword evidence="5 13" id="KW-0963">Cytoplasm</keyword>
<evidence type="ECO:0000256" key="6">
    <source>
        <dbReference type="ARBA" id="ARBA00022679"/>
    </source>
</evidence>
<keyword evidence="9 13" id="KW-0547">Nucleotide-binding</keyword>
<feature type="domain" description="YrdC-like" evidence="15">
    <location>
        <begin position="18"/>
        <end position="205"/>
    </location>
</feature>
<evidence type="ECO:0000256" key="2">
    <source>
        <dbReference type="ARBA" id="ARBA00007663"/>
    </source>
</evidence>
<dbReference type="PANTHER" id="PTHR17490:SF16">
    <property type="entry name" value="THREONYLCARBAMOYL-AMP SYNTHASE"/>
    <property type="match status" value="1"/>
</dbReference>
<dbReference type="GO" id="GO:0061710">
    <property type="term" value="F:L-threonylcarbamoyladenylate synthase"/>
    <property type="evidence" value="ECO:0007669"/>
    <property type="project" value="UniProtKB-EC"/>
</dbReference>
<dbReference type="PANTHER" id="PTHR17490">
    <property type="entry name" value="SUA5"/>
    <property type="match status" value="1"/>
</dbReference>
<comment type="subcellular location">
    <subcellularLocation>
        <location evidence="1 13">Cytoplasm</location>
    </subcellularLocation>
</comment>
<dbReference type="FunFam" id="3.90.870.10:FF:000008">
    <property type="entry name" value="Threonylcarbamoyl-AMP synthase"/>
    <property type="match status" value="1"/>
</dbReference>
<comment type="catalytic activity">
    <reaction evidence="12 13">
        <text>L-threonine + hydrogencarbonate + ATP = L-threonylcarbamoyladenylate + diphosphate + H2O</text>
        <dbReference type="Rhea" id="RHEA:36407"/>
        <dbReference type="ChEBI" id="CHEBI:15377"/>
        <dbReference type="ChEBI" id="CHEBI:17544"/>
        <dbReference type="ChEBI" id="CHEBI:30616"/>
        <dbReference type="ChEBI" id="CHEBI:33019"/>
        <dbReference type="ChEBI" id="CHEBI:57926"/>
        <dbReference type="ChEBI" id="CHEBI:73682"/>
        <dbReference type="EC" id="2.7.7.87"/>
    </reaction>
</comment>
<dbReference type="Proteomes" id="UP000593626">
    <property type="component" value="Chromosome"/>
</dbReference>
<dbReference type="KEGG" id="mcui:G8O30_12505"/>
<evidence type="ECO:0000256" key="4">
    <source>
        <dbReference type="ARBA" id="ARBA00015492"/>
    </source>
</evidence>
<sequence length="346" mass="37053">MKTNYYVVDKHVNNLSTHPIIEQSAALLRNGEVVAFPTETVYGLGADATSTVAVERIYEAKGRPSDNPLIVHIAKQEDVHTFVDNLSEKAQKLVNIFWPGPLTLVCNWKKGTVSDRVTAGLSTIAVRMPEHPVAISLIEAAGKPLAAPSANRSGKPSPTSAQHVLEDLNGRIPAIVDGGETGFGVESTVLDTTVDPPILLRPGGVTQEEIEQVIGEIRVDAGLATSEAPRSPGMKYTHYAPEAPVTVLDGSIEWIQKMVLDAKENGAIVGWLGTKETCKVVPADICVETGAEGDLFSIAKNLYSGLRSFNETNVTTIFAQSYSKNGVGYAVMNRLEKAAGHQILSE</sequence>
<dbReference type="InterPro" id="IPR038385">
    <property type="entry name" value="Sua5/YwlC_C"/>
</dbReference>
<feature type="binding site" evidence="14">
    <location>
        <position position="40"/>
    </location>
    <ligand>
        <name>L-threonine</name>
        <dbReference type="ChEBI" id="CHEBI:57926"/>
    </ligand>
</feature>
<dbReference type="EC" id="2.7.7.87" evidence="3 13"/>
<dbReference type="Gene3D" id="3.40.50.11030">
    <property type="entry name" value="Threonylcarbamoyl-AMP synthase, C-terminal domain"/>
    <property type="match status" value="1"/>
</dbReference>
<accession>A0A7S8HG82</accession>
<dbReference type="SUPFAM" id="SSF55821">
    <property type="entry name" value="YrdC/RibB"/>
    <property type="match status" value="1"/>
</dbReference>
<dbReference type="GO" id="GO:0003725">
    <property type="term" value="F:double-stranded RNA binding"/>
    <property type="evidence" value="ECO:0007669"/>
    <property type="project" value="UniProtKB-UniRule"/>
</dbReference>
<keyword evidence="17" id="KW-1185">Reference proteome</keyword>
<keyword evidence="10 13" id="KW-0067">ATP-binding</keyword>
<dbReference type="NCBIfam" id="TIGR00057">
    <property type="entry name" value="L-threonylcarbamoyladenylate synthase"/>
    <property type="match status" value="1"/>
</dbReference>
<evidence type="ECO:0000256" key="7">
    <source>
        <dbReference type="ARBA" id="ARBA00022694"/>
    </source>
</evidence>
<comment type="function">
    <text evidence="13">Required for the formation of a threonylcarbamoyl group on adenosine at position 37 (t(6)A37) in tRNAs that read codons beginning with adenine.</text>
</comment>